<organism evidence="1">
    <name type="scientific">mine drainage metagenome</name>
    <dbReference type="NCBI Taxonomy" id="410659"/>
    <lineage>
        <taxon>unclassified sequences</taxon>
        <taxon>metagenomes</taxon>
        <taxon>ecological metagenomes</taxon>
    </lineage>
</organism>
<name>A0A1J5PAF3_9ZZZZ</name>
<dbReference type="AlphaFoldDB" id="A0A1J5PAF3"/>
<protein>
    <submittedName>
        <fullName evidence="1">Uncharacterized protein</fullName>
    </submittedName>
</protein>
<proteinExistence type="predicted"/>
<evidence type="ECO:0000313" key="1">
    <source>
        <dbReference type="EMBL" id="OIQ68194.1"/>
    </source>
</evidence>
<gene>
    <name evidence="1" type="ORF">GALL_502170</name>
</gene>
<accession>A0A1J5PAF3</accession>
<sequence length="76" mass="7755">MALESFMISVVDSAISAASSSTSLEFAISLLSACRYSSSCDEASLTACLTFSSVDGIACSAVSTNFRRAIALAATD</sequence>
<comment type="caution">
    <text evidence="1">The sequence shown here is derived from an EMBL/GenBank/DDBJ whole genome shotgun (WGS) entry which is preliminary data.</text>
</comment>
<dbReference type="EMBL" id="MLJW01005456">
    <property type="protein sequence ID" value="OIQ68194.1"/>
    <property type="molecule type" value="Genomic_DNA"/>
</dbReference>
<reference evidence="1" key="1">
    <citation type="submission" date="2016-10" db="EMBL/GenBank/DDBJ databases">
        <title>Sequence of Gallionella enrichment culture.</title>
        <authorList>
            <person name="Poehlein A."/>
            <person name="Muehling M."/>
            <person name="Daniel R."/>
        </authorList>
    </citation>
    <scope>NUCLEOTIDE SEQUENCE</scope>
</reference>